<sequence>MNMTPEHIYKQVMTKTGVTPCSLCQLHVPCQHTPSCLSLQQTPVINLDEVETQWHSAQGCASSPSSDALSYTEKVLCFVELKGWKEFLSHQPIAQKPLASEKEKQVLEKRITRQAGKYDLQRKLLESIKLCEDITTCNLNTGQIQIAFILITDVNVASNPLNVLTQQLNMLAFTTSSWEKVCTSALKKQLDTQIREHRTYFIGCRDFDALMSQL</sequence>
<name>A0A412GZ40_9BACT</name>
<evidence type="ECO:0000313" key="1">
    <source>
        <dbReference type="EMBL" id="RGS00258.1"/>
    </source>
</evidence>
<gene>
    <name evidence="1" type="ORF">DWY20_01080</name>
</gene>
<evidence type="ECO:0000313" key="2">
    <source>
        <dbReference type="Proteomes" id="UP000285864"/>
    </source>
</evidence>
<accession>A0A412GZ40</accession>
<reference evidence="1 2" key="1">
    <citation type="submission" date="2018-08" db="EMBL/GenBank/DDBJ databases">
        <title>A genome reference for cultivated species of the human gut microbiota.</title>
        <authorList>
            <person name="Zou Y."/>
            <person name="Xue W."/>
            <person name="Luo G."/>
        </authorList>
    </citation>
    <scope>NUCLEOTIDE SEQUENCE [LARGE SCALE GENOMIC DNA]</scope>
    <source>
        <strain evidence="1 2">AF24-2</strain>
    </source>
</reference>
<dbReference type="EMBL" id="QRUU01000002">
    <property type="protein sequence ID" value="RGS00258.1"/>
    <property type="molecule type" value="Genomic_DNA"/>
</dbReference>
<proteinExistence type="predicted"/>
<dbReference type="AlphaFoldDB" id="A0A412GZ40"/>
<protein>
    <submittedName>
        <fullName evidence="1">Uncharacterized protein</fullName>
    </submittedName>
</protein>
<dbReference type="RefSeq" id="WP_118482769.1">
    <property type="nucleotide sequence ID" value="NZ_DAWEEV010000020.1"/>
</dbReference>
<keyword evidence="2" id="KW-1185">Reference proteome</keyword>
<dbReference type="Proteomes" id="UP000285864">
    <property type="component" value="Unassembled WGS sequence"/>
</dbReference>
<comment type="caution">
    <text evidence="1">The sequence shown here is derived from an EMBL/GenBank/DDBJ whole genome shotgun (WGS) entry which is preliminary data.</text>
</comment>
<organism evidence="1 2">
    <name type="scientific">Phocaeicola coprocola</name>
    <dbReference type="NCBI Taxonomy" id="310298"/>
    <lineage>
        <taxon>Bacteria</taxon>
        <taxon>Pseudomonadati</taxon>
        <taxon>Bacteroidota</taxon>
        <taxon>Bacteroidia</taxon>
        <taxon>Bacteroidales</taxon>
        <taxon>Bacteroidaceae</taxon>
        <taxon>Phocaeicola</taxon>
    </lineage>
</organism>